<gene>
    <name evidence="1" type="ORF">MBHS_04233</name>
</gene>
<evidence type="ECO:0000313" key="1">
    <source>
        <dbReference type="EMBL" id="SEH08342.1"/>
    </source>
</evidence>
<dbReference type="EMBL" id="FMSV02000548">
    <property type="protein sequence ID" value="SEH08342.1"/>
    <property type="molecule type" value="Genomic_DNA"/>
</dbReference>
<dbReference type="Proteomes" id="UP000236724">
    <property type="component" value="Unassembled WGS sequence"/>
</dbReference>
<organism evidence="1 2">
    <name type="scientific">Candidatus Venteria ishoeyi</name>
    <dbReference type="NCBI Taxonomy" id="1899563"/>
    <lineage>
        <taxon>Bacteria</taxon>
        <taxon>Pseudomonadati</taxon>
        <taxon>Pseudomonadota</taxon>
        <taxon>Gammaproteobacteria</taxon>
        <taxon>Thiotrichales</taxon>
        <taxon>Thiotrichaceae</taxon>
        <taxon>Venteria</taxon>
    </lineage>
</organism>
<reference evidence="1 2" key="1">
    <citation type="submission" date="2016-10" db="EMBL/GenBank/DDBJ databases">
        <authorList>
            <person name="de Groot N.N."/>
        </authorList>
    </citation>
    <scope>NUCLEOTIDE SEQUENCE [LARGE SCALE GENOMIC DNA]</scope>
    <source>
        <strain evidence="1">MBHS1</strain>
    </source>
</reference>
<sequence length="81" mass="8916">MQTIPIEDDLMSKAVQKTGISNRKLIVEAGVQLLIAMANKQPDIIALLEDMEDIQDAEAVLSRNEPSISLADLRKELGLEN</sequence>
<protein>
    <submittedName>
        <fullName evidence="1">Uncharacterized protein</fullName>
    </submittedName>
</protein>
<accession>A0A1H6FE51</accession>
<proteinExistence type="predicted"/>
<keyword evidence="2" id="KW-1185">Reference proteome</keyword>
<dbReference type="RefSeq" id="WP_103921887.1">
    <property type="nucleotide sequence ID" value="NZ_FMSV02000548.1"/>
</dbReference>
<dbReference type="AlphaFoldDB" id="A0A1H6FE51"/>
<evidence type="ECO:0000313" key="2">
    <source>
        <dbReference type="Proteomes" id="UP000236724"/>
    </source>
</evidence>
<name>A0A1H6FE51_9GAMM</name>